<protein>
    <submittedName>
        <fullName evidence="2">Uncharacterized protein</fullName>
    </submittedName>
</protein>
<dbReference type="Proteomes" id="UP001142489">
    <property type="component" value="Unassembled WGS sequence"/>
</dbReference>
<gene>
    <name evidence="2" type="ORF">JRQ81_003404</name>
</gene>
<evidence type="ECO:0000256" key="1">
    <source>
        <dbReference type="SAM" id="SignalP"/>
    </source>
</evidence>
<feature type="signal peptide" evidence="1">
    <location>
        <begin position="1"/>
        <end position="17"/>
    </location>
</feature>
<evidence type="ECO:0000313" key="2">
    <source>
        <dbReference type="EMBL" id="KAJ7317242.1"/>
    </source>
</evidence>
<accession>A0A9Q0XK52</accession>
<comment type="caution">
    <text evidence="2">The sequence shown here is derived from an EMBL/GenBank/DDBJ whole genome shotgun (WGS) entry which is preliminary data.</text>
</comment>
<organism evidence="2 3">
    <name type="scientific">Phrynocephalus forsythii</name>
    <dbReference type="NCBI Taxonomy" id="171643"/>
    <lineage>
        <taxon>Eukaryota</taxon>
        <taxon>Metazoa</taxon>
        <taxon>Chordata</taxon>
        <taxon>Craniata</taxon>
        <taxon>Vertebrata</taxon>
        <taxon>Euteleostomi</taxon>
        <taxon>Lepidosauria</taxon>
        <taxon>Squamata</taxon>
        <taxon>Bifurcata</taxon>
        <taxon>Unidentata</taxon>
        <taxon>Episquamata</taxon>
        <taxon>Toxicofera</taxon>
        <taxon>Iguania</taxon>
        <taxon>Acrodonta</taxon>
        <taxon>Agamidae</taxon>
        <taxon>Agaminae</taxon>
        <taxon>Phrynocephalus</taxon>
    </lineage>
</organism>
<evidence type="ECO:0000313" key="3">
    <source>
        <dbReference type="Proteomes" id="UP001142489"/>
    </source>
</evidence>
<proteinExistence type="predicted"/>
<dbReference type="AlphaFoldDB" id="A0A9Q0XK52"/>
<reference evidence="2" key="1">
    <citation type="journal article" date="2023" name="DNA Res.">
        <title>Chromosome-level genome assembly of Phrynocephalus forsythii using third-generation DNA sequencing and Hi-C analysis.</title>
        <authorList>
            <person name="Qi Y."/>
            <person name="Zhao W."/>
            <person name="Zhao Y."/>
            <person name="Niu C."/>
            <person name="Cao S."/>
            <person name="Zhang Y."/>
        </authorList>
    </citation>
    <scope>NUCLEOTIDE SEQUENCE</scope>
    <source>
        <tissue evidence="2">Muscle</tissue>
    </source>
</reference>
<keyword evidence="1" id="KW-0732">Signal</keyword>
<keyword evidence="3" id="KW-1185">Reference proteome</keyword>
<dbReference type="EMBL" id="JAPFRF010000011">
    <property type="protein sequence ID" value="KAJ7317242.1"/>
    <property type="molecule type" value="Genomic_DNA"/>
</dbReference>
<name>A0A9Q0XK52_9SAUR</name>
<feature type="chain" id="PRO_5040123776" evidence="1">
    <location>
        <begin position="18"/>
        <end position="101"/>
    </location>
</feature>
<sequence length="101" mass="11599">MWLLASSVFLCLTLGDAVMCRRCYTLRPWIPCTPEGGICAAVANEMLCMTLKVYKDFELWQKILSCTKIDDDRCDEWHIDDTSGRMFAYSCCSSKDFCNED</sequence>